<dbReference type="InParanoid" id="A0A067MVZ1"/>
<evidence type="ECO:0000313" key="2">
    <source>
        <dbReference type="Proteomes" id="UP000027195"/>
    </source>
</evidence>
<organism evidence="1 2">
    <name type="scientific">Botryobasidium botryosum (strain FD-172 SS1)</name>
    <dbReference type="NCBI Taxonomy" id="930990"/>
    <lineage>
        <taxon>Eukaryota</taxon>
        <taxon>Fungi</taxon>
        <taxon>Dikarya</taxon>
        <taxon>Basidiomycota</taxon>
        <taxon>Agaricomycotina</taxon>
        <taxon>Agaricomycetes</taxon>
        <taxon>Cantharellales</taxon>
        <taxon>Botryobasidiaceae</taxon>
        <taxon>Botryobasidium</taxon>
    </lineage>
</organism>
<protein>
    <submittedName>
        <fullName evidence="1">Uncharacterized protein</fullName>
    </submittedName>
</protein>
<dbReference type="Proteomes" id="UP000027195">
    <property type="component" value="Unassembled WGS sequence"/>
</dbReference>
<sequence>MAPIFILLPPSTFFHLALSLNRERASGLALSSSWMQHRILELRSRPLQVVNAPWALSRLPRFGVRASGNDKRGSAADTLTRYVRRRDQLPCSLKPPISILCRRACRGSTLAGVEMGEITWMTRGAI</sequence>
<dbReference type="AlphaFoldDB" id="A0A067MVZ1"/>
<accession>A0A067MVZ1</accession>
<dbReference type="EMBL" id="KL198029">
    <property type="protein sequence ID" value="KDQ16062.1"/>
    <property type="molecule type" value="Genomic_DNA"/>
</dbReference>
<name>A0A067MVZ1_BOTB1</name>
<gene>
    <name evidence="1" type="ORF">BOTBODRAFT_266767</name>
</gene>
<reference evidence="2" key="1">
    <citation type="journal article" date="2014" name="Proc. Natl. Acad. Sci. U.S.A.">
        <title>Extensive sampling of basidiomycete genomes demonstrates inadequacy of the white-rot/brown-rot paradigm for wood decay fungi.</title>
        <authorList>
            <person name="Riley R."/>
            <person name="Salamov A.A."/>
            <person name="Brown D.W."/>
            <person name="Nagy L.G."/>
            <person name="Floudas D."/>
            <person name="Held B.W."/>
            <person name="Levasseur A."/>
            <person name="Lombard V."/>
            <person name="Morin E."/>
            <person name="Otillar R."/>
            <person name="Lindquist E.A."/>
            <person name="Sun H."/>
            <person name="LaButti K.M."/>
            <person name="Schmutz J."/>
            <person name="Jabbour D."/>
            <person name="Luo H."/>
            <person name="Baker S.E."/>
            <person name="Pisabarro A.G."/>
            <person name="Walton J.D."/>
            <person name="Blanchette R.A."/>
            <person name="Henrissat B."/>
            <person name="Martin F."/>
            <person name="Cullen D."/>
            <person name="Hibbett D.S."/>
            <person name="Grigoriev I.V."/>
        </authorList>
    </citation>
    <scope>NUCLEOTIDE SEQUENCE [LARGE SCALE GENOMIC DNA]</scope>
    <source>
        <strain evidence="2">FD-172 SS1</strain>
    </source>
</reference>
<evidence type="ECO:0000313" key="1">
    <source>
        <dbReference type="EMBL" id="KDQ16062.1"/>
    </source>
</evidence>
<dbReference type="HOGENOM" id="CLU_1981290_0_0_1"/>
<proteinExistence type="predicted"/>
<keyword evidence="2" id="KW-1185">Reference proteome</keyword>